<keyword evidence="1" id="KW-0732">Signal</keyword>
<sequence>MFRHLPLAVAVAVLTASLSAAARDRAQHSVARDFKNWSVVCDNANRCVAEAGNDDIDDARTSMIVRLTRDAGPDARPLLEIFASTPVDLRTARADGQPFDAVPAEWHAATRTGSGDDDVYPFRTHTSDPTTVDAWLTVSHNAQMLSFGDPAAAQAPRVSLSGLSAALLLIDDTQGRIGTVTALLHKGTRPASSVPAAPALPPAPVPAPRVADLTPAEQRPLVDAVFDKFGGNVKRCAADAGDEMSTRDRRKTATAIAISAADAIVSIPCQTSSAYNHTDLWYRVHRTAPYAPAPLDFGEHASAGLDPASFANQLTEASYDPAHATLSSLDRVRSAGDCGSSASWVFDGRRFVLNDVAMHGACNGLFLAQWPRLYRTAGSTENPR</sequence>
<dbReference type="AlphaFoldDB" id="A0A9W3K9Q3"/>
<dbReference type="EMBL" id="CP003775">
    <property type="protein sequence ID" value="AFQ51457.1"/>
    <property type="molecule type" value="Genomic_DNA"/>
</dbReference>
<gene>
    <name evidence="2" type="ORF">GEM_5071</name>
</gene>
<feature type="signal peptide" evidence="1">
    <location>
        <begin position="1"/>
        <end position="22"/>
    </location>
</feature>
<accession>A0A9W3K9Q3</accession>
<dbReference type="InterPro" id="IPR009560">
    <property type="entry name" value="DUF1176"/>
</dbReference>
<dbReference type="Proteomes" id="UP000032866">
    <property type="component" value="Chromosome 2"/>
</dbReference>
<evidence type="ECO:0008006" key="4">
    <source>
        <dbReference type="Google" id="ProtNLM"/>
    </source>
</evidence>
<organism evidence="2 3">
    <name type="scientific">Burkholderia cepacia GG4</name>
    <dbReference type="NCBI Taxonomy" id="1009846"/>
    <lineage>
        <taxon>Bacteria</taxon>
        <taxon>Pseudomonadati</taxon>
        <taxon>Pseudomonadota</taxon>
        <taxon>Betaproteobacteria</taxon>
        <taxon>Burkholderiales</taxon>
        <taxon>Burkholderiaceae</taxon>
        <taxon>Burkholderia</taxon>
        <taxon>Burkholderia cepacia complex</taxon>
    </lineage>
</organism>
<proteinExistence type="predicted"/>
<protein>
    <recommendedName>
        <fullName evidence="4">DUF1176 domain-containing protein</fullName>
    </recommendedName>
</protein>
<reference evidence="2 3" key="1">
    <citation type="journal article" date="2012" name="J. Bacteriol.">
        <title>Complete Genome Sequence of Burkholderia sp. Strain GG4, a Betaproteobacterium That Reduces 3-Oxo-N-Acylhomoserine Lactones and Produces Different N-Acylhomoserine Lactones.</title>
        <authorList>
            <person name="Hong K.W."/>
            <person name="Koh C.L."/>
            <person name="Sam C.K."/>
            <person name="Yin W.F."/>
            <person name="Chan K.G."/>
        </authorList>
    </citation>
    <scope>NUCLEOTIDE SEQUENCE [LARGE SCALE GENOMIC DNA]</scope>
    <source>
        <strain evidence="2 3">GG4</strain>
    </source>
</reference>
<feature type="chain" id="PRO_5040720816" description="DUF1176 domain-containing protein" evidence="1">
    <location>
        <begin position="23"/>
        <end position="384"/>
    </location>
</feature>
<dbReference type="KEGG" id="bct:GEM_5071"/>
<evidence type="ECO:0000313" key="2">
    <source>
        <dbReference type="EMBL" id="AFQ51457.1"/>
    </source>
</evidence>
<dbReference type="RefSeq" id="WP_014900214.1">
    <property type="nucleotide sequence ID" value="NC_018514.1"/>
</dbReference>
<evidence type="ECO:0000256" key="1">
    <source>
        <dbReference type="SAM" id="SignalP"/>
    </source>
</evidence>
<evidence type="ECO:0000313" key="3">
    <source>
        <dbReference type="Proteomes" id="UP000032866"/>
    </source>
</evidence>
<name>A0A9W3K9Q3_BURCE</name>
<dbReference type="Pfam" id="PF06674">
    <property type="entry name" value="DUF1176"/>
    <property type="match status" value="1"/>
</dbReference>